<evidence type="ECO:0000313" key="2">
    <source>
        <dbReference type="Proteomes" id="UP000433309"/>
    </source>
</evidence>
<protein>
    <recommendedName>
        <fullName evidence="3">SMI1/KNR4 family protein</fullName>
    </recommendedName>
</protein>
<name>A0A6I2LAS2_9BURK</name>
<comment type="caution">
    <text evidence="1">The sequence shown here is derived from an EMBL/GenBank/DDBJ whole genome shotgun (WGS) entry which is preliminary data.</text>
</comment>
<evidence type="ECO:0000313" key="1">
    <source>
        <dbReference type="EMBL" id="MRW94933.1"/>
    </source>
</evidence>
<organism evidence="1 2">
    <name type="scientific">Duganella guangzhouensis</name>
    <dbReference type="NCBI Taxonomy" id="2666084"/>
    <lineage>
        <taxon>Bacteria</taxon>
        <taxon>Pseudomonadati</taxon>
        <taxon>Pseudomonadota</taxon>
        <taxon>Betaproteobacteria</taxon>
        <taxon>Burkholderiales</taxon>
        <taxon>Oxalobacteraceae</taxon>
        <taxon>Telluria group</taxon>
        <taxon>Duganella</taxon>
    </lineage>
</organism>
<dbReference type="EMBL" id="WKJK01000050">
    <property type="protein sequence ID" value="MRW94933.1"/>
    <property type="molecule type" value="Genomic_DNA"/>
</dbReference>
<accession>A0A6I2LAS2</accession>
<reference evidence="1 2" key="1">
    <citation type="submission" date="2019-11" db="EMBL/GenBank/DDBJ databases">
        <title>Novel species isolated from a subtropical stream in China.</title>
        <authorList>
            <person name="Lu H."/>
        </authorList>
    </citation>
    <scope>NUCLEOTIDE SEQUENCE [LARGE SCALE GENOMIC DNA]</scope>
    <source>
        <strain evidence="1 2">FT80W</strain>
    </source>
</reference>
<proteinExistence type="predicted"/>
<sequence>MDLLNSDELPTWFTYPSEFLEQVQAGLGDIGPWQILKGQWLQVRHEGLKKRFPDRGLVPFARRLDDDDVACWDSREPTHVFIVHDFSAPGWEERAEFSSFPAWLRAAQEDAKDYDD</sequence>
<dbReference type="Proteomes" id="UP000433309">
    <property type="component" value="Unassembled WGS sequence"/>
</dbReference>
<evidence type="ECO:0008006" key="3">
    <source>
        <dbReference type="Google" id="ProtNLM"/>
    </source>
</evidence>
<dbReference type="AlphaFoldDB" id="A0A6I2LAS2"/>
<gene>
    <name evidence="1" type="ORF">GJ699_33800</name>
</gene>
<keyword evidence="2" id="KW-1185">Reference proteome</keyword>